<evidence type="ECO:0000256" key="4">
    <source>
        <dbReference type="ARBA" id="ARBA00022723"/>
    </source>
</evidence>
<reference evidence="11 12" key="1">
    <citation type="journal article" date="2019" name="Int. J. Syst. Evol. Microbiol.">
        <title>The Global Catalogue of Microorganisms (GCM) 10K type strain sequencing project: providing services to taxonomists for standard genome sequencing and annotation.</title>
        <authorList>
            <consortium name="The Broad Institute Genomics Platform"/>
            <consortium name="The Broad Institute Genome Sequencing Center for Infectious Disease"/>
            <person name="Wu L."/>
            <person name="Ma J."/>
        </authorList>
    </citation>
    <scope>NUCLEOTIDE SEQUENCE [LARGE SCALE GENOMIC DNA]</scope>
    <source>
        <strain evidence="11 12">JCM 10303</strain>
    </source>
</reference>
<comment type="caution">
    <text evidence="11">The sequence shown here is derived from an EMBL/GenBank/DDBJ whole genome shotgun (WGS) entry which is preliminary data.</text>
</comment>
<evidence type="ECO:0000256" key="2">
    <source>
        <dbReference type="ARBA" id="ARBA00008072"/>
    </source>
</evidence>
<evidence type="ECO:0000256" key="3">
    <source>
        <dbReference type="ARBA" id="ARBA00013190"/>
    </source>
</evidence>
<dbReference type="SUPFAM" id="SSF50129">
    <property type="entry name" value="GroES-like"/>
    <property type="match status" value="1"/>
</dbReference>
<evidence type="ECO:0000256" key="7">
    <source>
        <dbReference type="ARBA" id="ARBA00049164"/>
    </source>
</evidence>
<sequence length="344" mass="35667">MPESMTAYRALGPGRAPELVSIPRPAPGPGQVLLRVGGAGVCGTDLEVVRTGVGGLPFTKPFTLGHENAGWVEDLGAGVEDLQPGQAVVVSAIQFCGACDHCAAGHENHCRSLSCRGLAEDGGFAPYMVADRRQLVELATLQPKHAAPLADAGLSAYHAVSNAVGHADRAETIALIGVGGLGGFAVQYAKALTQAQVIAVDRSEQRLRIARDLGADHALDADEHWGKRVTELTRGRGVDAVVDFVGSDETLRTAVGNTRGRGAVVVCGRGGGVLPFSRALVEPGVVVMSSRGGTMRDLEHVVRMAESGVARVEIEEFALNDIPKAIGLLREGGLTGRAVVTSPA</sequence>
<dbReference type="RefSeq" id="WP_009950988.1">
    <property type="nucleotide sequence ID" value="NZ_BAAAGS010000073.1"/>
</dbReference>
<dbReference type="CDD" id="cd05284">
    <property type="entry name" value="arabinose_DH_like"/>
    <property type="match status" value="1"/>
</dbReference>
<comment type="cofactor">
    <cofactor evidence="1 9">
        <name>Zn(2+)</name>
        <dbReference type="ChEBI" id="CHEBI:29105"/>
    </cofactor>
</comment>
<dbReference type="InterPro" id="IPR013149">
    <property type="entry name" value="ADH-like_C"/>
</dbReference>
<keyword evidence="4 9" id="KW-0479">Metal-binding</keyword>
<evidence type="ECO:0000259" key="10">
    <source>
        <dbReference type="SMART" id="SM00829"/>
    </source>
</evidence>
<evidence type="ECO:0000256" key="8">
    <source>
        <dbReference type="ARBA" id="ARBA00049243"/>
    </source>
</evidence>
<proteinExistence type="inferred from homology"/>
<organism evidence="11 12">
    <name type="scientific">Saccharopolyspora erythraea</name>
    <name type="common">Streptomyces erythraeus</name>
    <dbReference type="NCBI Taxonomy" id="1836"/>
    <lineage>
        <taxon>Bacteria</taxon>
        <taxon>Bacillati</taxon>
        <taxon>Actinomycetota</taxon>
        <taxon>Actinomycetes</taxon>
        <taxon>Pseudonocardiales</taxon>
        <taxon>Pseudonocardiaceae</taxon>
        <taxon>Saccharopolyspora</taxon>
    </lineage>
</organism>
<dbReference type="SUPFAM" id="SSF51735">
    <property type="entry name" value="NAD(P)-binding Rossmann-fold domains"/>
    <property type="match status" value="1"/>
</dbReference>
<dbReference type="Proteomes" id="UP001500729">
    <property type="component" value="Unassembled WGS sequence"/>
</dbReference>
<dbReference type="InterPro" id="IPR011032">
    <property type="entry name" value="GroES-like_sf"/>
</dbReference>
<dbReference type="PANTHER" id="PTHR42940:SF8">
    <property type="entry name" value="VACUOLAR PROTEIN SORTING-ASSOCIATED PROTEIN 11"/>
    <property type="match status" value="1"/>
</dbReference>
<gene>
    <name evidence="11" type="ORF">GCM10009533_63580</name>
</gene>
<evidence type="ECO:0000313" key="11">
    <source>
        <dbReference type="EMBL" id="GAA0557247.1"/>
    </source>
</evidence>
<dbReference type="EC" id="1.1.1.1" evidence="3"/>
<keyword evidence="12" id="KW-1185">Reference proteome</keyword>
<dbReference type="Pfam" id="PF00107">
    <property type="entry name" value="ADH_zinc_N"/>
    <property type="match status" value="1"/>
</dbReference>
<keyword evidence="5 9" id="KW-0862">Zinc</keyword>
<dbReference type="InterPro" id="IPR002328">
    <property type="entry name" value="ADH_Zn_CS"/>
</dbReference>
<keyword evidence="6" id="KW-0560">Oxidoreductase</keyword>
<dbReference type="EMBL" id="BAAAGS010000073">
    <property type="protein sequence ID" value="GAA0557247.1"/>
    <property type="molecule type" value="Genomic_DNA"/>
</dbReference>
<evidence type="ECO:0000256" key="6">
    <source>
        <dbReference type="ARBA" id="ARBA00023002"/>
    </source>
</evidence>
<feature type="domain" description="Enoyl reductase (ER)" evidence="10">
    <location>
        <begin position="14"/>
        <end position="340"/>
    </location>
</feature>
<evidence type="ECO:0000256" key="9">
    <source>
        <dbReference type="RuleBase" id="RU361277"/>
    </source>
</evidence>
<comment type="catalytic activity">
    <reaction evidence="8">
        <text>a primary alcohol + NAD(+) = an aldehyde + NADH + H(+)</text>
        <dbReference type="Rhea" id="RHEA:10736"/>
        <dbReference type="ChEBI" id="CHEBI:15378"/>
        <dbReference type="ChEBI" id="CHEBI:15734"/>
        <dbReference type="ChEBI" id="CHEBI:17478"/>
        <dbReference type="ChEBI" id="CHEBI:57540"/>
        <dbReference type="ChEBI" id="CHEBI:57945"/>
        <dbReference type="EC" id="1.1.1.1"/>
    </reaction>
</comment>
<comment type="catalytic activity">
    <reaction evidence="7">
        <text>a secondary alcohol + NAD(+) = a ketone + NADH + H(+)</text>
        <dbReference type="Rhea" id="RHEA:10740"/>
        <dbReference type="ChEBI" id="CHEBI:15378"/>
        <dbReference type="ChEBI" id="CHEBI:17087"/>
        <dbReference type="ChEBI" id="CHEBI:35681"/>
        <dbReference type="ChEBI" id="CHEBI:57540"/>
        <dbReference type="ChEBI" id="CHEBI:57945"/>
        <dbReference type="EC" id="1.1.1.1"/>
    </reaction>
</comment>
<dbReference type="PROSITE" id="PS00059">
    <property type="entry name" value="ADH_ZINC"/>
    <property type="match status" value="1"/>
</dbReference>
<dbReference type="Gene3D" id="3.40.50.720">
    <property type="entry name" value="NAD(P)-binding Rossmann-like Domain"/>
    <property type="match status" value="1"/>
</dbReference>
<dbReference type="PANTHER" id="PTHR42940">
    <property type="entry name" value="ALCOHOL DEHYDROGENASE 1-RELATED"/>
    <property type="match status" value="1"/>
</dbReference>
<dbReference type="Pfam" id="PF08240">
    <property type="entry name" value="ADH_N"/>
    <property type="match status" value="1"/>
</dbReference>
<dbReference type="InterPro" id="IPR036291">
    <property type="entry name" value="NAD(P)-bd_dom_sf"/>
</dbReference>
<protein>
    <recommendedName>
        <fullName evidence="3">alcohol dehydrogenase</fullName>
        <ecNumber evidence="3">1.1.1.1</ecNumber>
    </recommendedName>
</protein>
<dbReference type="InterPro" id="IPR013154">
    <property type="entry name" value="ADH-like_N"/>
</dbReference>
<accession>A0ABN1E1K3</accession>
<dbReference type="SMART" id="SM00829">
    <property type="entry name" value="PKS_ER"/>
    <property type="match status" value="1"/>
</dbReference>
<evidence type="ECO:0000256" key="1">
    <source>
        <dbReference type="ARBA" id="ARBA00001947"/>
    </source>
</evidence>
<dbReference type="InterPro" id="IPR020843">
    <property type="entry name" value="ER"/>
</dbReference>
<comment type="similarity">
    <text evidence="2 9">Belongs to the zinc-containing alcohol dehydrogenase family.</text>
</comment>
<dbReference type="Gene3D" id="3.90.180.10">
    <property type="entry name" value="Medium-chain alcohol dehydrogenases, catalytic domain"/>
    <property type="match status" value="1"/>
</dbReference>
<evidence type="ECO:0000256" key="5">
    <source>
        <dbReference type="ARBA" id="ARBA00022833"/>
    </source>
</evidence>
<evidence type="ECO:0000313" key="12">
    <source>
        <dbReference type="Proteomes" id="UP001500729"/>
    </source>
</evidence>
<name>A0ABN1E1K3_SACER</name>